<evidence type="ECO:0000313" key="3">
    <source>
        <dbReference type="Proteomes" id="UP001500280"/>
    </source>
</evidence>
<proteinExistence type="predicted"/>
<accession>A0ABP4TRW7</accession>
<dbReference type="PANTHER" id="PTHR33387">
    <property type="entry name" value="RMLC-LIKE JELLY ROLL FOLD PROTEIN"/>
    <property type="match status" value="1"/>
</dbReference>
<dbReference type="Pfam" id="PF06172">
    <property type="entry name" value="Cupin_5"/>
    <property type="match status" value="1"/>
</dbReference>
<dbReference type="SUPFAM" id="SSF51182">
    <property type="entry name" value="RmlC-like cupins"/>
    <property type="match status" value="1"/>
</dbReference>
<dbReference type="EMBL" id="BAAANF010000016">
    <property type="protein sequence ID" value="GAA1692404.1"/>
    <property type="molecule type" value="Genomic_DNA"/>
</dbReference>
<protein>
    <submittedName>
        <fullName evidence="2">Cupin domain-containing protein</fullName>
    </submittedName>
</protein>
<comment type="caution">
    <text evidence="2">The sequence shown here is derived from an EMBL/GenBank/DDBJ whole genome shotgun (WGS) entry which is preliminary data.</text>
</comment>
<dbReference type="InterPro" id="IPR014710">
    <property type="entry name" value="RmlC-like_jellyroll"/>
</dbReference>
<dbReference type="InterPro" id="IPR011051">
    <property type="entry name" value="RmlC_Cupin_sf"/>
</dbReference>
<dbReference type="CDD" id="cd06121">
    <property type="entry name" value="cupin_YML079wp"/>
    <property type="match status" value="1"/>
</dbReference>
<dbReference type="InterPro" id="IPR009327">
    <property type="entry name" value="Cupin_DUF985"/>
</dbReference>
<feature type="domain" description="DUF985" evidence="1">
    <location>
        <begin position="16"/>
        <end position="149"/>
    </location>
</feature>
<dbReference type="Proteomes" id="UP001500280">
    <property type="component" value="Unassembled WGS sequence"/>
</dbReference>
<organism evidence="2 3">
    <name type="scientific">Kribbella yunnanensis</name>
    <dbReference type="NCBI Taxonomy" id="190194"/>
    <lineage>
        <taxon>Bacteria</taxon>
        <taxon>Bacillati</taxon>
        <taxon>Actinomycetota</taxon>
        <taxon>Actinomycetes</taxon>
        <taxon>Propionibacteriales</taxon>
        <taxon>Kribbellaceae</taxon>
        <taxon>Kribbella</taxon>
    </lineage>
</organism>
<gene>
    <name evidence="2" type="ORF">GCM10009745_42230</name>
</gene>
<dbReference type="Gene3D" id="2.60.120.10">
    <property type="entry name" value="Jelly Rolls"/>
    <property type="match status" value="1"/>
</dbReference>
<keyword evidence="3" id="KW-1185">Reference proteome</keyword>
<dbReference type="PANTHER" id="PTHR33387:SF3">
    <property type="entry name" value="DUF985 DOMAIN-CONTAINING PROTEIN"/>
    <property type="match status" value="1"/>
</dbReference>
<dbReference type="InterPro" id="IPR039935">
    <property type="entry name" value="YML079W-like"/>
</dbReference>
<evidence type="ECO:0000313" key="2">
    <source>
        <dbReference type="EMBL" id="GAA1692404.1"/>
    </source>
</evidence>
<name>A0ABP4TRW7_9ACTN</name>
<sequence length="152" mass="16608">MPCTVPEDWGMTKPDLAELLGLEAHPEGGWYRETWRSEVSFEPEGYDGKRASATAIYFLLAPGEESQWHRVRSAEIWLWHSGGPLTLQYGDSPEQAESFTLGPDVAAGEQPQVVIPAGAWQAARPAGDQAVLVSCVVSPGFDFTDFEMLPGD</sequence>
<reference evidence="3" key="1">
    <citation type="journal article" date="2019" name="Int. J. Syst. Evol. Microbiol.">
        <title>The Global Catalogue of Microorganisms (GCM) 10K type strain sequencing project: providing services to taxonomists for standard genome sequencing and annotation.</title>
        <authorList>
            <consortium name="The Broad Institute Genomics Platform"/>
            <consortium name="The Broad Institute Genome Sequencing Center for Infectious Disease"/>
            <person name="Wu L."/>
            <person name="Ma J."/>
        </authorList>
    </citation>
    <scope>NUCLEOTIDE SEQUENCE [LARGE SCALE GENOMIC DNA]</scope>
    <source>
        <strain evidence="3">JCM 14307</strain>
    </source>
</reference>
<evidence type="ECO:0000259" key="1">
    <source>
        <dbReference type="Pfam" id="PF06172"/>
    </source>
</evidence>